<gene>
    <name evidence="2" type="ORF">OIU84_028113</name>
</gene>
<dbReference type="EMBL" id="JAPFFJ010000008">
    <property type="protein sequence ID" value="KAJ6420691.1"/>
    <property type="molecule type" value="Genomic_DNA"/>
</dbReference>
<dbReference type="Proteomes" id="UP001162972">
    <property type="component" value="Chromosome 17"/>
</dbReference>
<evidence type="ECO:0000256" key="1">
    <source>
        <dbReference type="SAM" id="MobiDB-lite"/>
    </source>
</evidence>
<reference evidence="2 3" key="1">
    <citation type="journal article" date="2023" name="Int. J. Mol. Sci.">
        <title>De Novo Assembly and Annotation of 11 Diverse Shrub Willow (Salix) Genomes Reveals Novel Gene Organization in Sex-Linked Regions.</title>
        <authorList>
            <person name="Hyden B."/>
            <person name="Feng K."/>
            <person name="Yates T.B."/>
            <person name="Jawdy S."/>
            <person name="Cereghino C."/>
            <person name="Smart L.B."/>
            <person name="Muchero W."/>
        </authorList>
    </citation>
    <scope>NUCLEOTIDE SEQUENCE [LARGE SCALE GENOMIC DNA]</scope>
    <source>
        <tissue evidence="2">Shoot tip</tissue>
    </source>
</reference>
<evidence type="ECO:0000313" key="3">
    <source>
        <dbReference type="Proteomes" id="UP001162972"/>
    </source>
</evidence>
<organism evidence="2 3">
    <name type="scientific">Salix udensis</name>
    <dbReference type="NCBI Taxonomy" id="889485"/>
    <lineage>
        <taxon>Eukaryota</taxon>
        <taxon>Viridiplantae</taxon>
        <taxon>Streptophyta</taxon>
        <taxon>Embryophyta</taxon>
        <taxon>Tracheophyta</taxon>
        <taxon>Spermatophyta</taxon>
        <taxon>Magnoliopsida</taxon>
        <taxon>eudicotyledons</taxon>
        <taxon>Gunneridae</taxon>
        <taxon>Pentapetalae</taxon>
        <taxon>rosids</taxon>
        <taxon>fabids</taxon>
        <taxon>Malpighiales</taxon>
        <taxon>Salicaceae</taxon>
        <taxon>Saliceae</taxon>
        <taxon>Salix</taxon>
    </lineage>
</organism>
<feature type="non-terminal residue" evidence="2">
    <location>
        <position position="157"/>
    </location>
</feature>
<sequence>MNPLRPLRLFMTGMVILTGPHMIGPDTMITGTEVQSVMRNLPMAEKRHHLDTRDLLMGEKDLHMDLRGHHIGGTGPQMDMIDPPMDVRNPHMDERDLRMYLRNHHMTEAAIMSIEKGVQHISKGPHRIEARHHDRSDRTSSYLERSPHDQARSNNHR</sequence>
<dbReference type="AlphaFoldDB" id="A0AAD6KBU9"/>
<feature type="compositionally biased region" description="Basic and acidic residues" evidence="1">
    <location>
        <begin position="126"/>
        <end position="138"/>
    </location>
</feature>
<keyword evidence="3" id="KW-1185">Reference proteome</keyword>
<accession>A0AAD6KBU9</accession>
<proteinExistence type="predicted"/>
<comment type="caution">
    <text evidence="2">The sequence shown here is derived from an EMBL/GenBank/DDBJ whole genome shotgun (WGS) entry which is preliminary data.</text>
</comment>
<name>A0AAD6KBU9_9ROSI</name>
<protein>
    <submittedName>
        <fullName evidence="2">Uncharacterized protein</fullName>
    </submittedName>
</protein>
<evidence type="ECO:0000313" key="2">
    <source>
        <dbReference type="EMBL" id="KAJ6420691.1"/>
    </source>
</evidence>
<feature type="region of interest" description="Disordered" evidence="1">
    <location>
        <begin position="126"/>
        <end position="157"/>
    </location>
</feature>